<protein>
    <recommendedName>
        <fullName evidence="5">RRM domain-containing protein</fullName>
    </recommendedName>
</protein>
<dbReference type="PANTHER" id="PTHR24012">
    <property type="entry name" value="RNA BINDING PROTEIN"/>
    <property type="match status" value="1"/>
</dbReference>
<reference evidence="6" key="2">
    <citation type="submission" date="2025-08" db="UniProtKB">
        <authorList>
            <consortium name="Ensembl"/>
        </authorList>
    </citation>
    <scope>IDENTIFICATION</scope>
</reference>
<feature type="compositionally biased region" description="Low complexity" evidence="4">
    <location>
        <begin position="390"/>
        <end position="405"/>
    </location>
</feature>
<evidence type="ECO:0000313" key="7">
    <source>
        <dbReference type="Proteomes" id="UP000694402"/>
    </source>
</evidence>
<name>A0AAZ3RPN2_ONCTS</name>
<keyword evidence="2 3" id="KW-0694">RNA-binding</keyword>
<keyword evidence="1" id="KW-0677">Repeat</keyword>
<dbReference type="SMART" id="SM00360">
    <property type="entry name" value="RRM"/>
    <property type="match status" value="2"/>
</dbReference>
<evidence type="ECO:0000313" key="6">
    <source>
        <dbReference type="Ensembl" id="ENSOTSP00005143013.1"/>
    </source>
</evidence>
<gene>
    <name evidence="6" type="primary">RBMS3</name>
</gene>
<evidence type="ECO:0000256" key="4">
    <source>
        <dbReference type="SAM" id="MobiDB-lite"/>
    </source>
</evidence>
<accession>A0AAZ3RPN2</accession>
<dbReference type="SUPFAM" id="SSF54928">
    <property type="entry name" value="RNA-binding domain, RBD"/>
    <property type="match status" value="1"/>
</dbReference>
<feature type="region of interest" description="Disordered" evidence="4">
    <location>
        <begin position="381"/>
        <end position="405"/>
    </location>
</feature>
<evidence type="ECO:0000256" key="1">
    <source>
        <dbReference type="ARBA" id="ARBA00022737"/>
    </source>
</evidence>
<feature type="domain" description="RRM" evidence="5">
    <location>
        <begin position="135"/>
        <end position="209"/>
    </location>
</feature>
<feature type="region of interest" description="Disordered" evidence="4">
    <location>
        <begin position="28"/>
        <end position="51"/>
    </location>
</feature>
<dbReference type="PRINTS" id="PR00961">
    <property type="entry name" value="HUDSXLRNA"/>
</dbReference>
<dbReference type="Ensembl" id="ENSOTST00005160373.1">
    <property type="protein sequence ID" value="ENSOTSP00005143013.1"/>
    <property type="gene ID" value="ENSOTSG00005038401.2"/>
</dbReference>
<dbReference type="InterPro" id="IPR012677">
    <property type="entry name" value="Nucleotide-bd_a/b_plait_sf"/>
</dbReference>
<dbReference type="InterPro" id="IPR000504">
    <property type="entry name" value="RRM_dom"/>
</dbReference>
<dbReference type="Proteomes" id="UP000694402">
    <property type="component" value="Unassembled WGS sequence"/>
</dbReference>
<reference evidence="6" key="3">
    <citation type="submission" date="2025-09" db="UniProtKB">
        <authorList>
            <consortium name="Ensembl"/>
        </authorList>
    </citation>
    <scope>IDENTIFICATION</scope>
</reference>
<dbReference type="InterPro" id="IPR002343">
    <property type="entry name" value="Hud_Sxl_RNA"/>
</dbReference>
<dbReference type="Pfam" id="PF00076">
    <property type="entry name" value="RRM_1"/>
    <property type="match status" value="2"/>
</dbReference>
<dbReference type="Gene3D" id="3.30.70.330">
    <property type="match status" value="2"/>
</dbReference>
<dbReference type="GO" id="GO:0003723">
    <property type="term" value="F:RNA binding"/>
    <property type="evidence" value="ECO:0007669"/>
    <property type="project" value="UniProtKB-UniRule"/>
</dbReference>
<organism evidence="6 7">
    <name type="scientific">Oncorhynchus tshawytscha</name>
    <name type="common">Chinook salmon</name>
    <name type="synonym">Salmo tshawytscha</name>
    <dbReference type="NCBI Taxonomy" id="74940"/>
    <lineage>
        <taxon>Eukaryota</taxon>
        <taxon>Metazoa</taxon>
        <taxon>Chordata</taxon>
        <taxon>Craniata</taxon>
        <taxon>Vertebrata</taxon>
        <taxon>Euteleostomi</taxon>
        <taxon>Actinopterygii</taxon>
        <taxon>Neopterygii</taxon>
        <taxon>Teleostei</taxon>
        <taxon>Protacanthopterygii</taxon>
        <taxon>Salmoniformes</taxon>
        <taxon>Salmonidae</taxon>
        <taxon>Salmoninae</taxon>
        <taxon>Oncorhynchus</taxon>
    </lineage>
</organism>
<dbReference type="GeneTree" id="ENSGT00940000157131"/>
<proteinExistence type="predicted"/>
<feature type="region of interest" description="Disordered" evidence="4">
    <location>
        <begin position="219"/>
        <end position="242"/>
    </location>
</feature>
<reference evidence="7" key="1">
    <citation type="journal article" date="2018" name="PLoS ONE">
        <title>Chinook salmon (Oncorhynchus tshawytscha) genome and transcriptome.</title>
        <authorList>
            <person name="Christensen K.A."/>
            <person name="Leong J.S."/>
            <person name="Sakhrani D."/>
            <person name="Biagi C.A."/>
            <person name="Minkley D.R."/>
            <person name="Withler R.E."/>
            <person name="Rondeau E.B."/>
            <person name="Koop B.F."/>
            <person name="Devlin R.H."/>
        </authorList>
    </citation>
    <scope>NUCLEOTIDE SEQUENCE [LARGE SCALE GENOMIC DNA]</scope>
</reference>
<evidence type="ECO:0000256" key="2">
    <source>
        <dbReference type="ARBA" id="ARBA00022884"/>
    </source>
</evidence>
<dbReference type="CDD" id="cd12244">
    <property type="entry name" value="RRM2_MSSP"/>
    <property type="match status" value="1"/>
</dbReference>
<dbReference type="InterPro" id="IPR035979">
    <property type="entry name" value="RBD_domain_sf"/>
</dbReference>
<dbReference type="PROSITE" id="PS50102">
    <property type="entry name" value="RRM"/>
    <property type="match status" value="2"/>
</dbReference>
<evidence type="ECO:0000259" key="5">
    <source>
        <dbReference type="PROSITE" id="PS50102"/>
    </source>
</evidence>
<dbReference type="AlphaFoldDB" id="A0AAZ3RPN2"/>
<dbReference type="FunFam" id="3.30.70.330:FF:000012">
    <property type="entry name" value="RNA-binding motif, single-stranded-interacting protein 3 isoform 1"/>
    <property type="match status" value="1"/>
</dbReference>
<feature type="domain" description="RRM" evidence="5">
    <location>
        <begin position="56"/>
        <end position="129"/>
    </location>
</feature>
<evidence type="ECO:0000256" key="3">
    <source>
        <dbReference type="PROSITE-ProRule" id="PRU00176"/>
    </source>
</evidence>
<feature type="compositionally biased region" description="Pro residues" evidence="4">
    <location>
        <begin position="28"/>
        <end position="40"/>
    </location>
</feature>
<keyword evidence="7" id="KW-1185">Reference proteome</keyword>
<dbReference type="GO" id="GO:1990904">
    <property type="term" value="C:ribonucleoprotein complex"/>
    <property type="evidence" value="ECO:0007669"/>
    <property type="project" value="InterPro"/>
</dbReference>
<sequence length="418" mass="45698">MGKRLEQQPMYPQYTYYYPHYLQTKQPYAPPPHPMAPPSPSHNSCSHGGSEQLSKTNLYIRGLPPGTTDQDLIKLCQPYGKIVSTKAILDKNTNQCKGYGFVDFDSPAAAQKAVSSLKATGVQAQMAKQQEQDPTNLYISNLPVSMDEQELENMLKPFGHVISTRILRDANGVSRGVGFARYTCLEHTHSSSISVFTNPFPLYLSAAPNEPLLCKFADGGQKKRQSQSKYPQNGRPWHREGEYPGSDLPFTCSVSSLLPRFYTSPYSIATNRMIAQTSITPFIAASPVSTYQVQSTSWMPHQQYVMQPTGAVITPAMDHTMSMQPANMMGPLSQQMNHLSLGTTGSYMTAAAAGAPMQGTYIPQYTPVPQTAVPVEGVVTDASPQSVAPSSQDVSGQQQQIQVDGSSDLVTAYSYQSK</sequence>